<evidence type="ECO:0000313" key="2">
    <source>
        <dbReference type="Proteomes" id="UP000248257"/>
    </source>
</evidence>
<comment type="caution">
    <text evidence="1">The sequence shown here is derived from an EMBL/GenBank/DDBJ whole genome shotgun (WGS) entry which is preliminary data.</text>
</comment>
<dbReference type="EMBL" id="NKUC01000006">
    <property type="protein sequence ID" value="PYD57803.1"/>
    <property type="molecule type" value="Genomic_DNA"/>
</dbReference>
<dbReference type="OrthoDB" id="7255313at2"/>
<protein>
    <submittedName>
        <fullName evidence="1">Uncharacterized protein</fullName>
    </submittedName>
</protein>
<evidence type="ECO:0000313" key="1">
    <source>
        <dbReference type="EMBL" id="PYD57803.1"/>
    </source>
</evidence>
<organism evidence="1 2">
    <name type="scientific">Komagataeibacter xylinus</name>
    <name type="common">Gluconacetobacter xylinus</name>
    <dbReference type="NCBI Taxonomy" id="28448"/>
    <lineage>
        <taxon>Bacteria</taxon>
        <taxon>Pseudomonadati</taxon>
        <taxon>Pseudomonadota</taxon>
        <taxon>Alphaproteobacteria</taxon>
        <taxon>Acetobacterales</taxon>
        <taxon>Acetobacteraceae</taxon>
        <taxon>Komagataeibacter</taxon>
    </lineage>
</organism>
<reference evidence="1 2" key="1">
    <citation type="submission" date="2017-07" db="EMBL/GenBank/DDBJ databases">
        <title>A draft genome sequence of Komagataeibacter xylinus LMG 1515.</title>
        <authorList>
            <person name="Skraban J."/>
            <person name="Cleenwerck I."/>
            <person name="Vandamme P."/>
            <person name="Trcek J."/>
        </authorList>
    </citation>
    <scope>NUCLEOTIDE SEQUENCE [LARGE SCALE GENOMIC DNA]</scope>
    <source>
        <strain evidence="1 2">LMG 1515</strain>
    </source>
</reference>
<dbReference type="AlphaFoldDB" id="A0A318PJZ4"/>
<dbReference type="Proteomes" id="UP000248257">
    <property type="component" value="Unassembled WGS sequence"/>
</dbReference>
<sequence>MYPARMDEDKGLRAFARRHWWACMSVPVLLCLGAAFALYLNWSARSETNFSRHNILIKHSQEEAAFAQQLALDDQTVIRDRKVFLDFTRADFARIAPPTQMAWLLKEYAKFDITRAKVYDGHATRPFTPTPCSVALCFVPIFVEELHDDPLHNSKYIQVGALEDMSRTLIVDAEQFWRLRKLVLRIDAILFADRREQMSAFEKEMQLRTSLDVLRADAQKIH</sequence>
<proteinExistence type="predicted"/>
<keyword evidence="2" id="KW-1185">Reference proteome</keyword>
<name>A0A318PJZ4_KOMXY</name>
<dbReference type="STRING" id="1220579.GCA_001571345_01586"/>
<gene>
    <name evidence="1" type="ORF">CFR75_04845</name>
</gene>
<dbReference type="RefSeq" id="WP_061273788.1">
    <property type="nucleotide sequence ID" value="NZ_NKUC01000006.1"/>
</dbReference>
<accession>A0A318PJZ4</accession>